<organism evidence="1 2">
    <name type="scientific">Fannyhessea vaginae PB189-T1-4</name>
    <dbReference type="NCBI Taxonomy" id="866774"/>
    <lineage>
        <taxon>Bacteria</taxon>
        <taxon>Bacillati</taxon>
        <taxon>Actinomycetota</taxon>
        <taxon>Coriobacteriia</taxon>
        <taxon>Coriobacteriales</taxon>
        <taxon>Atopobiaceae</taxon>
        <taxon>Fannyhessea</taxon>
    </lineage>
</organism>
<accession>A0ABP2J022</accession>
<evidence type="ECO:0000313" key="2">
    <source>
        <dbReference type="Proteomes" id="UP000004431"/>
    </source>
</evidence>
<proteinExistence type="predicted"/>
<keyword evidence="2" id="KW-1185">Reference proteome</keyword>
<sequence>MRYNKTQVQGKGALPHLTPAHISSASAIITVFADAGCRRL</sequence>
<dbReference type="Proteomes" id="UP000004431">
    <property type="component" value="Unassembled WGS sequence"/>
</dbReference>
<comment type="caution">
    <text evidence="1">The sequence shown here is derived from an EMBL/GenBank/DDBJ whole genome shotgun (WGS) entry which is preliminary data.</text>
</comment>
<protein>
    <submittedName>
        <fullName evidence="1">Uncharacterized protein</fullName>
    </submittedName>
</protein>
<name>A0ABP2J022_9ACTN</name>
<evidence type="ECO:0000313" key="1">
    <source>
        <dbReference type="EMBL" id="EFL44045.1"/>
    </source>
</evidence>
<gene>
    <name evidence="1" type="ORF">HMPREF9248_0831</name>
</gene>
<reference evidence="1 2" key="1">
    <citation type="submission" date="2010-08" db="EMBL/GenBank/DDBJ databases">
        <authorList>
            <person name="Durkin A.S."/>
            <person name="Madupu R."/>
            <person name="Torralba M."/>
            <person name="Gillis M."/>
            <person name="Methe B."/>
            <person name="Sutton G."/>
            <person name="Nelson K.E."/>
        </authorList>
    </citation>
    <scope>NUCLEOTIDE SEQUENCE [LARGE SCALE GENOMIC DNA]</scope>
    <source>
        <strain evidence="1 2">PB189-T1-4</strain>
    </source>
</reference>
<dbReference type="EMBL" id="AEDQ01000021">
    <property type="protein sequence ID" value="EFL44045.1"/>
    <property type="molecule type" value="Genomic_DNA"/>
</dbReference>